<gene>
    <name evidence="1" type="ORF">PEVE_00040823</name>
</gene>
<accession>A0ABN8N711</accession>
<sequence>MYNIYVTNQAEENVYFRLRRETIRAFTVASEFVSRVEELSKGQQESQANSSSLNSYLISMHFCIIPPQTTMSFTIGPVDDSSAMWASLYARSKLWIMDYKVDYVNFGCLFVKQTSSLGAFYLIQANPEPVWISAKKGDAVPDGIVKAGSSATNGFEYYVGRSTLAIPCPVASMNGQCSFWIPGESKNEESGELLRDTGHQWIRASRGDPIPPNSVIVGVRGVEGSVFLGRVGREPCSIITGNGKIKDFCCFPLGEETRVENGEVIVLTNGILSLK</sequence>
<organism evidence="1 2">
    <name type="scientific">Porites evermanni</name>
    <dbReference type="NCBI Taxonomy" id="104178"/>
    <lineage>
        <taxon>Eukaryota</taxon>
        <taxon>Metazoa</taxon>
        <taxon>Cnidaria</taxon>
        <taxon>Anthozoa</taxon>
        <taxon>Hexacorallia</taxon>
        <taxon>Scleractinia</taxon>
        <taxon>Fungiina</taxon>
        <taxon>Poritidae</taxon>
        <taxon>Porites</taxon>
    </lineage>
</organism>
<dbReference type="Proteomes" id="UP001159427">
    <property type="component" value="Unassembled WGS sequence"/>
</dbReference>
<evidence type="ECO:0000313" key="1">
    <source>
        <dbReference type="EMBL" id="CAH3044506.1"/>
    </source>
</evidence>
<comment type="caution">
    <text evidence="1">The sequence shown here is derived from an EMBL/GenBank/DDBJ whole genome shotgun (WGS) entry which is preliminary data.</text>
</comment>
<evidence type="ECO:0000313" key="2">
    <source>
        <dbReference type="Proteomes" id="UP001159427"/>
    </source>
</evidence>
<keyword evidence="2" id="KW-1185">Reference proteome</keyword>
<protein>
    <submittedName>
        <fullName evidence="1">Uncharacterized protein</fullName>
    </submittedName>
</protein>
<dbReference type="EMBL" id="CALNXI010000758">
    <property type="protein sequence ID" value="CAH3044506.1"/>
    <property type="molecule type" value="Genomic_DNA"/>
</dbReference>
<name>A0ABN8N711_9CNID</name>
<proteinExistence type="predicted"/>
<reference evidence="1 2" key="1">
    <citation type="submission" date="2022-05" db="EMBL/GenBank/DDBJ databases">
        <authorList>
            <consortium name="Genoscope - CEA"/>
            <person name="William W."/>
        </authorList>
    </citation>
    <scope>NUCLEOTIDE SEQUENCE [LARGE SCALE GENOMIC DNA]</scope>
</reference>